<accession>A0A1M6K9R2</accession>
<dbReference type="SUPFAM" id="SSF54862">
    <property type="entry name" value="4Fe-4S ferredoxins"/>
    <property type="match status" value="1"/>
</dbReference>
<sequence>MHLKYIESSCSGCRTCQLACSLKNFNVNNPSKAALSVEGRFPGPGDYVVHLCDQCGECAEACPVGAITKEGDTYVVDNEACIGCMACVRACPNGVMMQHEDFDKPFKCTNCGACVEICPRSALEFVE</sequence>
<name>A0A1M6K9R2_9FIRM</name>
<dbReference type="GO" id="GO:0051539">
    <property type="term" value="F:4 iron, 4 sulfur cluster binding"/>
    <property type="evidence" value="ECO:0007669"/>
    <property type="project" value="UniProtKB-KW"/>
</dbReference>
<evidence type="ECO:0000313" key="7">
    <source>
        <dbReference type="Proteomes" id="UP000184052"/>
    </source>
</evidence>
<protein>
    <submittedName>
        <fullName evidence="6">Fe-S-cluster-containing hydrogenase component 2</fullName>
    </submittedName>
</protein>
<evidence type="ECO:0000313" key="6">
    <source>
        <dbReference type="EMBL" id="SHJ55671.1"/>
    </source>
</evidence>
<dbReference type="OrthoDB" id="9810688at2"/>
<dbReference type="STRING" id="1121476.SAMN02745751_02835"/>
<dbReference type="Pfam" id="PF13187">
    <property type="entry name" value="Fer4_9"/>
    <property type="match status" value="1"/>
</dbReference>
<dbReference type="InterPro" id="IPR017896">
    <property type="entry name" value="4Fe4S_Fe-S-bd"/>
</dbReference>
<organism evidence="6 7">
    <name type="scientific">Dethiosulfatibacter aminovorans DSM 17477</name>
    <dbReference type="NCBI Taxonomy" id="1121476"/>
    <lineage>
        <taxon>Bacteria</taxon>
        <taxon>Bacillati</taxon>
        <taxon>Bacillota</taxon>
        <taxon>Tissierellia</taxon>
        <taxon>Dethiosulfatibacter</taxon>
    </lineage>
</organism>
<dbReference type="Proteomes" id="UP000184052">
    <property type="component" value="Unassembled WGS sequence"/>
</dbReference>
<keyword evidence="1" id="KW-0004">4Fe-4S</keyword>
<evidence type="ECO:0000259" key="5">
    <source>
        <dbReference type="PROSITE" id="PS51379"/>
    </source>
</evidence>
<dbReference type="Pfam" id="PF13237">
    <property type="entry name" value="Fer4_10"/>
    <property type="match status" value="1"/>
</dbReference>
<feature type="domain" description="4Fe-4S ferredoxin-type" evidence="5">
    <location>
        <begin position="102"/>
        <end position="127"/>
    </location>
</feature>
<gene>
    <name evidence="6" type="ORF">SAMN02745751_02835</name>
</gene>
<dbReference type="GO" id="GO:0046872">
    <property type="term" value="F:metal ion binding"/>
    <property type="evidence" value="ECO:0007669"/>
    <property type="project" value="UniProtKB-KW"/>
</dbReference>
<reference evidence="6 7" key="1">
    <citation type="submission" date="2016-11" db="EMBL/GenBank/DDBJ databases">
        <authorList>
            <person name="Jaros S."/>
            <person name="Januszkiewicz K."/>
            <person name="Wedrychowicz H."/>
        </authorList>
    </citation>
    <scope>NUCLEOTIDE SEQUENCE [LARGE SCALE GENOMIC DNA]</scope>
    <source>
        <strain evidence="6 7">DSM 17477</strain>
    </source>
</reference>
<dbReference type="PANTHER" id="PTHR43687:SF1">
    <property type="entry name" value="FERREDOXIN III"/>
    <property type="match status" value="1"/>
</dbReference>
<evidence type="ECO:0000256" key="3">
    <source>
        <dbReference type="ARBA" id="ARBA00023004"/>
    </source>
</evidence>
<evidence type="ECO:0000256" key="4">
    <source>
        <dbReference type="ARBA" id="ARBA00023014"/>
    </source>
</evidence>
<dbReference type="Gene3D" id="3.30.70.20">
    <property type="match status" value="2"/>
</dbReference>
<dbReference type="PROSITE" id="PS51379">
    <property type="entry name" value="4FE4S_FER_2"/>
    <property type="match status" value="4"/>
</dbReference>
<proteinExistence type="predicted"/>
<keyword evidence="7" id="KW-1185">Reference proteome</keyword>
<feature type="domain" description="4Fe-4S ferredoxin-type" evidence="5">
    <location>
        <begin position="43"/>
        <end position="71"/>
    </location>
</feature>
<dbReference type="AlphaFoldDB" id="A0A1M6K9R2"/>
<keyword evidence="2" id="KW-0479">Metal-binding</keyword>
<evidence type="ECO:0000256" key="2">
    <source>
        <dbReference type="ARBA" id="ARBA00022723"/>
    </source>
</evidence>
<dbReference type="PANTHER" id="PTHR43687">
    <property type="entry name" value="ADENYLYLSULFATE REDUCTASE, BETA SUBUNIT"/>
    <property type="match status" value="1"/>
</dbReference>
<dbReference type="RefSeq" id="WP_073050224.1">
    <property type="nucleotide sequence ID" value="NZ_FQZL01000025.1"/>
</dbReference>
<dbReference type="InterPro" id="IPR017900">
    <property type="entry name" value="4Fe4S_Fe_S_CS"/>
</dbReference>
<keyword evidence="4" id="KW-0411">Iron-sulfur</keyword>
<dbReference type="PROSITE" id="PS00198">
    <property type="entry name" value="4FE4S_FER_1"/>
    <property type="match status" value="2"/>
</dbReference>
<dbReference type="CDD" id="cd10550">
    <property type="entry name" value="DMSOR_beta_like"/>
    <property type="match status" value="1"/>
</dbReference>
<feature type="domain" description="4Fe-4S ferredoxin-type" evidence="5">
    <location>
        <begin position="1"/>
        <end position="30"/>
    </location>
</feature>
<evidence type="ECO:0000256" key="1">
    <source>
        <dbReference type="ARBA" id="ARBA00022485"/>
    </source>
</evidence>
<feature type="domain" description="4Fe-4S ferredoxin-type" evidence="5">
    <location>
        <begin position="72"/>
        <end position="101"/>
    </location>
</feature>
<dbReference type="EMBL" id="FQZL01000025">
    <property type="protein sequence ID" value="SHJ55671.1"/>
    <property type="molecule type" value="Genomic_DNA"/>
</dbReference>
<dbReference type="InterPro" id="IPR050572">
    <property type="entry name" value="Fe-S_Ferredoxin"/>
</dbReference>
<keyword evidence="3" id="KW-0408">Iron</keyword>